<protein>
    <submittedName>
        <fullName evidence="1">Uncharacterized protein</fullName>
    </submittedName>
</protein>
<dbReference type="RefSeq" id="WP_171709607.1">
    <property type="nucleotide sequence ID" value="NZ_JAAVLW010000003.1"/>
</dbReference>
<proteinExistence type="predicted"/>
<dbReference type="AlphaFoldDB" id="A0A7Y4H311"/>
<dbReference type="EMBL" id="JAAVLW010000003">
    <property type="protein sequence ID" value="NOJ46719.1"/>
    <property type="molecule type" value="Genomic_DNA"/>
</dbReference>
<organism evidence="1 2">
    <name type="scientific">Bradyrhizobium archetypum</name>
    <dbReference type="NCBI Taxonomy" id="2721160"/>
    <lineage>
        <taxon>Bacteria</taxon>
        <taxon>Pseudomonadati</taxon>
        <taxon>Pseudomonadota</taxon>
        <taxon>Alphaproteobacteria</taxon>
        <taxon>Hyphomicrobiales</taxon>
        <taxon>Nitrobacteraceae</taxon>
        <taxon>Bradyrhizobium</taxon>
    </lineage>
</organism>
<accession>A0A7Y4H311</accession>
<comment type="caution">
    <text evidence="1">The sequence shown here is derived from an EMBL/GenBank/DDBJ whole genome shotgun (WGS) entry which is preliminary data.</text>
</comment>
<name>A0A7Y4H311_9BRAD</name>
<evidence type="ECO:0000313" key="2">
    <source>
        <dbReference type="Proteomes" id="UP000528734"/>
    </source>
</evidence>
<gene>
    <name evidence="1" type="ORF">HCN50_10765</name>
</gene>
<dbReference type="Proteomes" id="UP000528734">
    <property type="component" value="Unassembled WGS sequence"/>
</dbReference>
<sequence length="82" mass="9391">MTIFSEFDLRRSRAPLVNARGFALEQLVSIHCVTSDLRWAMLELAWRSVTAMCAFAHAQLVSWVRRARAPRAEEARGRHCCC</sequence>
<evidence type="ECO:0000313" key="1">
    <source>
        <dbReference type="EMBL" id="NOJ46719.1"/>
    </source>
</evidence>
<reference evidence="1 2" key="1">
    <citation type="submission" date="2020-03" db="EMBL/GenBank/DDBJ databases">
        <title>Bradyrhizobium diversity isolated from nodules of Muelleranthus trifoliolatus.</title>
        <authorList>
            <person name="Klepa M."/>
            <person name="Helene L."/>
            <person name="Hungria M."/>
        </authorList>
    </citation>
    <scope>NUCLEOTIDE SEQUENCE [LARGE SCALE GENOMIC DNA]</scope>
    <source>
        <strain evidence="1 2">WSM 1744</strain>
    </source>
</reference>
<keyword evidence="2" id="KW-1185">Reference proteome</keyword>